<keyword evidence="8 16" id="KW-0479">Metal-binding</keyword>
<dbReference type="GO" id="GO:0005737">
    <property type="term" value="C:cytoplasm"/>
    <property type="evidence" value="ECO:0007669"/>
    <property type="project" value="UniProtKB-SubCell"/>
</dbReference>
<evidence type="ECO:0000256" key="2">
    <source>
        <dbReference type="ARBA" id="ARBA00022475"/>
    </source>
</evidence>
<feature type="compositionally biased region" description="Basic and acidic residues" evidence="17">
    <location>
        <begin position="933"/>
        <end position="942"/>
    </location>
</feature>
<evidence type="ECO:0000256" key="7">
    <source>
        <dbReference type="ARBA" id="ARBA00022722"/>
    </source>
</evidence>
<feature type="compositionally biased region" description="Basic and acidic residues" evidence="17">
    <location>
        <begin position="829"/>
        <end position="841"/>
    </location>
</feature>
<feature type="compositionally biased region" description="Polar residues" evidence="17">
    <location>
        <begin position="740"/>
        <end position="754"/>
    </location>
</feature>
<keyword evidence="11 16" id="KW-0378">Hydrolase</keyword>
<evidence type="ECO:0000256" key="11">
    <source>
        <dbReference type="ARBA" id="ARBA00022801"/>
    </source>
</evidence>
<dbReference type="HAMAP" id="MF_00970">
    <property type="entry name" value="RNase_E"/>
    <property type="match status" value="1"/>
</dbReference>
<dbReference type="STRING" id="1548547.BA177_07940"/>
<sequence length="942" mass="102429">MKRMLINATQEEELRMAMVDGQRLFDLNIEAPASERKKANIYKGKITRIEPSLEAAFVNYGAERHGFLPLKEISSEYFVKDAPSGKVNIKDVLREGQDIVVQIDKEERGNKGAALTTFVSLAGRFIVLKPNKERSGGVSRRITGDDRDEARKSLKNVNIPDGMSVILRTAGIDRTSEELAWDLENLLNVWNAILKVVVERPSPFLIYRESNAVVRALRDYLTNEIGEILIDDEATYIEASEFVQQVMPHNQRKLKHYTDPVPLFTRYQIESQIESAFAHLVHLPSGGSLVIDHTEALVSIDINSARATKGGDIEATALNTNLEAADEVARQLRLRDLGGLVVIDFIDMGPQKAQREVENRLREAVRQDRARVQIGKISRFGLMEMSRQRLRPSLGESAYLTCPRCSGIGNIRSVESLALAILRIIGEEARKERTAKVIAQLPVEVATYLLNEKRDWVQNLEARNDTQVVLVANEGLETPHYRIRRVRDDQLELPENTGSSYTLSDPEDEDAIPDSLQERKPAEQAAVTTVVATTPAPPRPVAAAAPAPRAPGFLARLAALFAGSSSSEEKDKKPAKGGRKAGAAKRSRKTSDGRGRGGKRDGRRADESADSKDSNKPRGEKKRGGSKKRGKKSEARNDERKSKNEQNGQSDAADKRKEPKAEADGDEARQEQPRKKRRSRGGRRRRKSADRTENQTDNAQQGNESADVTQKEPANKAAAEQSAEQRPAAKSPANGAAESASATNDQPGNGQSRRASAASEKAPAPQPASSEKPDAAKAAATTAVASAVAPVAKAKPADYEDTQPELPRLRMSDAEVREAQRSDTGSAETPKKRAAPRDTAKTETPVAESGAAARDSGHPASSPAEPVKEPAKEPAQEPANHAVPPAASKPVEPVKPAADKPAAEAAPAKPKPEGRLLPWDQPQSAAPSSAETKASEDKPSQS</sequence>
<keyword evidence="15 16" id="KW-0472">Membrane</keyword>
<evidence type="ECO:0000256" key="1">
    <source>
        <dbReference type="ARBA" id="ARBA00005663"/>
    </source>
</evidence>
<dbReference type="EMBL" id="CP016268">
    <property type="protein sequence ID" value="ANO51143.1"/>
    <property type="molecule type" value="Genomic_DNA"/>
</dbReference>
<dbReference type="RefSeq" id="WP_068615158.1">
    <property type="nucleotide sequence ID" value="NZ_CP016268.1"/>
</dbReference>
<dbReference type="PANTHER" id="PTHR30001:SF1">
    <property type="entry name" value="RIBONUCLEASE E_G-LIKE PROTEIN, CHLOROPLASTIC"/>
    <property type="match status" value="1"/>
</dbReference>
<proteinExistence type="inferred from homology"/>
<keyword evidence="20" id="KW-1185">Reference proteome</keyword>
<dbReference type="PROSITE" id="PS50126">
    <property type="entry name" value="S1"/>
    <property type="match status" value="1"/>
</dbReference>
<dbReference type="Gene3D" id="2.40.50.140">
    <property type="entry name" value="Nucleic acid-binding proteins"/>
    <property type="match status" value="1"/>
</dbReference>
<keyword evidence="3 16" id="KW-0963">Cytoplasm</keyword>
<keyword evidence="10 16" id="KW-0255">Endonuclease</keyword>
<feature type="region of interest" description="Required for zinc-mediated homotetramerization and catalytic activity" evidence="16">
    <location>
        <begin position="402"/>
        <end position="405"/>
    </location>
</feature>
<feature type="binding site" evidence="16">
    <location>
        <position position="301"/>
    </location>
    <ligand>
        <name>Mg(2+)</name>
        <dbReference type="ChEBI" id="CHEBI:18420"/>
        <note>catalytic</note>
    </ligand>
</feature>
<dbReference type="SUPFAM" id="SSF50249">
    <property type="entry name" value="Nucleic acid-binding proteins"/>
    <property type="match status" value="1"/>
</dbReference>
<evidence type="ECO:0000256" key="5">
    <source>
        <dbReference type="ARBA" id="ARBA00022552"/>
    </source>
</evidence>
<keyword evidence="13 16" id="KW-0460">Magnesium</keyword>
<evidence type="ECO:0000256" key="6">
    <source>
        <dbReference type="ARBA" id="ARBA00022694"/>
    </source>
</evidence>
<keyword evidence="12 16" id="KW-0862">Zinc</keyword>
<feature type="compositionally biased region" description="Basic residues" evidence="17">
    <location>
        <begin position="619"/>
        <end position="631"/>
    </location>
</feature>
<dbReference type="InterPro" id="IPR048583">
    <property type="entry name" value="RNase_E_G_thioredoxin-like"/>
</dbReference>
<comment type="cofactor">
    <cofactor evidence="16">
        <name>Zn(2+)</name>
        <dbReference type="ChEBI" id="CHEBI:29105"/>
    </cofactor>
    <text evidence="16">Binds 2 Zn(2+) ions per homotetramer.</text>
</comment>
<dbReference type="InterPro" id="IPR003029">
    <property type="entry name" value="S1_domain"/>
</dbReference>
<dbReference type="Pfam" id="PF00575">
    <property type="entry name" value="S1"/>
    <property type="match status" value="1"/>
</dbReference>
<comment type="subcellular location">
    <subcellularLocation>
        <location evidence="16">Cytoplasm</location>
    </subcellularLocation>
    <subcellularLocation>
        <location evidence="16">Cell inner membrane</location>
        <topology evidence="16">Peripheral membrane protein</topology>
        <orientation evidence="16">Cytoplasmic side</orientation>
    </subcellularLocation>
</comment>
<evidence type="ECO:0000256" key="8">
    <source>
        <dbReference type="ARBA" id="ARBA00022723"/>
    </source>
</evidence>
<keyword evidence="2 16" id="KW-1003">Cell membrane</keyword>
<dbReference type="PANTHER" id="PTHR30001">
    <property type="entry name" value="RIBONUCLEASE"/>
    <property type="match status" value="1"/>
</dbReference>
<evidence type="ECO:0000256" key="9">
    <source>
        <dbReference type="ARBA" id="ARBA00022730"/>
    </source>
</evidence>
<feature type="binding site" evidence="16">
    <location>
        <position position="405"/>
    </location>
    <ligand>
        <name>Zn(2+)</name>
        <dbReference type="ChEBI" id="CHEBI:29105"/>
        <note>ligand shared between dimeric partners</note>
    </ligand>
</feature>
<comment type="catalytic activity">
    <reaction evidence="16">
        <text>Endonucleolytic cleavage of single-stranded RNA in A- and U-rich regions.</text>
        <dbReference type="EC" id="3.1.26.12"/>
    </reaction>
</comment>
<feature type="compositionally biased region" description="Basic residues" evidence="17">
    <location>
        <begin position="575"/>
        <end position="588"/>
    </location>
</feature>
<keyword evidence="7 16" id="KW-0540">Nuclease</keyword>
<evidence type="ECO:0000256" key="3">
    <source>
        <dbReference type="ARBA" id="ARBA00022490"/>
    </source>
</evidence>
<dbReference type="GO" id="GO:0019843">
    <property type="term" value="F:rRNA binding"/>
    <property type="evidence" value="ECO:0007669"/>
    <property type="project" value="UniProtKB-KW"/>
</dbReference>
<dbReference type="SMART" id="SM00316">
    <property type="entry name" value="S1"/>
    <property type="match status" value="1"/>
</dbReference>
<keyword evidence="4 16" id="KW-0997">Cell inner membrane</keyword>
<feature type="binding site" evidence="16">
    <location>
        <position position="402"/>
    </location>
    <ligand>
        <name>Zn(2+)</name>
        <dbReference type="ChEBI" id="CHEBI:29105"/>
        <note>ligand shared between dimeric partners</note>
    </ligand>
</feature>
<accession>A0A193LFA0</accession>
<dbReference type="InterPro" id="IPR004659">
    <property type="entry name" value="RNase_E/G"/>
</dbReference>
<keyword evidence="6 16" id="KW-0819">tRNA processing</keyword>
<evidence type="ECO:0000256" key="4">
    <source>
        <dbReference type="ARBA" id="ARBA00022519"/>
    </source>
</evidence>
<gene>
    <name evidence="16" type="primary">rne</name>
    <name evidence="19" type="ORF">BA177_07940</name>
</gene>
<feature type="compositionally biased region" description="Basic and acidic residues" evidence="17">
    <location>
        <begin position="589"/>
        <end position="618"/>
    </location>
</feature>
<feature type="compositionally biased region" description="Polar residues" evidence="17">
    <location>
        <begin position="695"/>
        <end position="708"/>
    </location>
</feature>
<dbReference type="InterPro" id="IPR012340">
    <property type="entry name" value="NA-bd_OB-fold"/>
</dbReference>
<evidence type="ECO:0000259" key="18">
    <source>
        <dbReference type="PROSITE" id="PS50126"/>
    </source>
</evidence>
<dbReference type="GO" id="GO:0008033">
    <property type="term" value="P:tRNA processing"/>
    <property type="evidence" value="ECO:0007669"/>
    <property type="project" value="UniProtKB-UniRule"/>
</dbReference>
<dbReference type="GO" id="GO:0008995">
    <property type="term" value="F:ribonuclease E activity"/>
    <property type="evidence" value="ECO:0007669"/>
    <property type="project" value="UniProtKB-EC"/>
</dbReference>
<dbReference type="GO" id="GO:0008270">
    <property type="term" value="F:zinc ion binding"/>
    <property type="evidence" value="ECO:0007669"/>
    <property type="project" value="UniProtKB-UniRule"/>
</dbReference>
<evidence type="ECO:0000256" key="15">
    <source>
        <dbReference type="ARBA" id="ARBA00023136"/>
    </source>
</evidence>
<dbReference type="OrthoDB" id="9804278at2"/>
<comment type="cofactor">
    <cofactor evidence="16">
        <name>Mg(2+)</name>
        <dbReference type="ChEBI" id="CHEBI:18420"/>
    </cofactor>
    <text evidence="16">Binds 1 Mg(2+) ion per subunit.</text>
</comment>
<dbReference type="GO" id="GO:0006402">
    <property type="term" value="P:mRNA catabolic process"/>
    <property type="evidence" value="ECO:0007669"/>
    <property type="project" value="UniProtKB-UniRule"/>
</dbReference>
<keyword evidence="14 16" id="KW-0694">RNA-binding</keyword>
<comment type="similarity">
    <text evidence="16">Belongs to the RNase E/G family. RNase E subfamily.</text>
</comment>
<dbReference type="KEGG" id="woc:BA177_07940"/>
<evidence type="ECO:0000256" key="12">
    <source>
        <dbReference type="ARBA" id="ARBA00022833"/>
    </source>
</evidence>
<reference evidence="19 20" key="1">
    <citation type="submission" date="2016-06" db="EMBL/GenBank/DDBJ databases">
        <title>Complete genome sequence of a deep-branching marine Gamma Proteobacterium Woeseia oceani type strain XK5.</title>
        <authorList>
            <person name="Mu D."/>
            <person name="Du Z."/>
        </authorList>
    </citation>
    <scope>NUCLEOTIDE SEQUENCE [LARGE SCALE GENOMIC DNA]</scope>
    <source>
        <strain evidence="19 20">XK5</strain>
    </source>
</reference>
<feature type="compositionally biased region" description="Polar residues" evidence="17">
    <location>
        <begin position="921"/>
        <end position="932"/>
    </location>
</feature>
<dbReference type="EC" id="3.1.26.12" evidence="16"/>
<dbReference type="GO" id="GO:0000287">
    <property type="term" value="F:magnesium ion binding"/>
    <property type="evidence" value="ECO:0007669"/>
    <property type="project" value="UniProtKB-UniRule"/>
</dbReference>
<dbReference type="Pfam" id="PF20833">
    <property type="entry name" value="RNase_E_G_Thio"/>
    <property type="match status" value="1"/>
</dbReference>
<dbReference type="NCBIfam" id="TIGR00757">
    <property type="entry name" value="RNaseEG"/>
    <property type="match status" value="1"/>
</dbReference>
<dbReference type="AlphaFoldDB" id="A0A193LFA0"/>
<feature type="compositionally biased region" description="Low complexity" evidence="17">
    <location>
        <begin position="776"/>
        <end position="794"/>
    </location>
</feature>
<organism evidence="19 20">
    <name type="scientific">Woeseia oceani</name>
    <dbReference type="NCBI Taxonomy" id="1548547"/>
    <lineage>
        <taxon>Bacteria</taxon>
        <taxon>Pseudomonadati</taxon>
        <taxon>Pseudomonadota</taxon>
        <taxon>Gammaproteobacteria</taxon>
        <taxon>Woeseiales</taxon>
        <taxon>Woeseiaceae</taxon>
        <taxon>Woeseia</taxon>
    </lineage>
</organism>
<dbReference type="CDD" id="cd04453">
    <property type="entry name" value="S1_RNase_E"/>
    <property type="match status" value="1"/>
</dbReference>
<evidence type="ECO:0000313" key="20">
    <source>
        <dbReference type="Proteomes" id="UP000092695"/>
    </source>
</evidence>
<dbReference type="Proteomes" id="UP000092695">
    <property type="component" value="Chromosome"/>
</dbReference>
<dbReference type="GO" id="GO:0000049">
    <property type="term" value="F:tRNA binding"/>
    <property type="evidence" value="ECO:0007669"/>
    <property type="project" value="UniProtKB-KW"/>
</dbReference>
<dbReference type="GO" id="GO:0009898">
    <property type="term" value="C:cytoplasmic side of plasma membrane"/>
    <property type="evidence" value="ECO:0007669"/>
    <property type="project" value="UniProtKB-UniRule"/>
</dbReference>
<feature type="region of interest" description="Disordered" evidence="17">
    <location>
        <begin position="563"/>
        <end position="942"/>
    </location>
</feature>
<name>A0A193LFA0_9GAMM</name>
<evidence type="ECO:0000256" key="16">
    <source>
        <dbReference type="HAMAP-Rule" id="MF_00970"/>
    </source>
</evidence>
<feature type="domain" description="S1 motif" evidence="18">
    <location>
        <begin position="39"/>
        <end position="118"/>
    </location>
</feature>
<evidence type="ECO:0000256" key="17">
    <source>
        <dbReference type="SAM" id="MobiDB-lite"/>
    </source>
</evidence>
<feature type="compositionally biased region" description="Basic and acidic residues" evidence="17">
    <location>
        <begin position="632"/>
        <end position="644"/>
    </location>
</feature>
<dbReference type="Gene3D" id="3.40.1260.20">
    <property type="entry name" value="Ribonuclease E, catalytic domain"/>
    <property type="match status" value="1"/>
</dbReference>
<evidence type="ECO:0000256" key="13">
    <source>
        <dbReference type="ARBA" id="ARBA00022842"/>
    </source>
</evidence>
<dbReference type="Pfam" id="PF10150">
    <property type="entry name" value="RNase_E_G"/>
    <property type="match status" value="1"/>
</dbReference>
<keyword evidence="9 16" id="KW-0699">rRNA-binding</keyword>
<comment type="similarity">
    <text evidence="1">Belongs to the RNase E/G family. RNase G subfamily.</text>
</comment>
<keyword evidence="5 16" id="KW-0698">rRNA processing</keyword>
<dbReference type="FunFam" id="2.40.50.140:FF:000040">
    <property type="entry name" value="Ribonuclease E"/>
    <property type="match status" value="1"/>
</dbReference>
<protein>
    <recommendedName>
        <fullName evidence="16">Ribonuclease E</fullName>
        <shortName evidence="16">RNase E</shortName>
        <ecNumber evidence="16">3.1.26.12</ecNumber>
    </recommendedName>
</protein>
<feature type="compositionally biased region" description="Basic and acidic residues" evidence="17">
    <location>
        <begin position="652"/>
        <end position="673"/>
    </location>
</feature>
<evidence type="ECO:0000256" key="10">
    <source>
        <dbReference type="ARBA" id="ARBA00022759"/>
    </source>
</evidence>
<keyword evidence="16" id="KW-0820">tRNA-binding</keyword>
<feature type="compositionally biased region" description="Basic residues" evidence="17">
    <location>
        <begin position="674"/>
        <end position="688"/>
    </location>
</feature>
<evidence type="ECO:0000256" key="14">
    <source>
        <dbReference type="ARBA" id="ARBA00022884"/>
    </source>
</evidence>
<comment type="subunit">
    <text evidence="16">Component of the RNA degradosome, which is a multiprotein complex involved in RNA processing and mRNA degradation. Within the RNA degradosome, RNase E assembles into a homotetramer formed by a dimer of dimers.</text>
</comment>
<dbReference type="InterPro" id="IPR019307">
    <property type="entry name" value="RNA-bd_AU-1/RNase_E/G"/>
</dbReference>
<dbReference type="GO" id="GO:0006364">
    <property type="term" value="P:rRNA processing"/>
    <property type="evidence" value="ECO:0007669"/>
    <property type="project" value="UniProtKB-UniRule"/>
</dbReference>
<feature type="region of interest" description="Disordered" evidence="17">
    <location>
        <begin position="489"/>
        <end position="513"/>
    </location>
</feature>
<evidence type="ECO:0000313" key="19">
    <source>
        <dbReference type="EMBL" id="ANO51143.1"/>
    </source>
</evidence>
<feature type="compositionally biased region" description="Basic and acidic residues" evidence="17">
    <location>
        <begin position="807"/>
        <end position="821"/>
    </location>
</feature>
<feature type="compositionally biased region" description="Basic and acidic residues" evidence="17">
    <location>
        <begin position="866"/>
        <end position="875"/>
    </location>
</feature>
<dbReference type="InterPro" id="IPR028878">
    <property type="entry name" value="RNase_E"/>
</dbReference>
<feature type="binding site" evidence="16">
    <location>
        <position position="344"/>
    </location>
    <ligand>
        <name>Mg(2+)</name>
        <dbReference type="ChEBI" id="CHEBI:18420"/>
        <note>catalytic</note>
    </ligand>
</feature>
<comment type="function">
    <text evidence="16">Endoribonuclease that plays a central role in RNA processing and decay. Required for the maturation of 5S and 16S rRNAs and the majority of tRNAs. Also involved in the degradation of most mRNAs.</text>
</comment>